<dbReference type="EMBL" id="JAQSVD010000007">
    <property type="protein sequence ID" value="MDE1471196.1"/>
    <property type="molecule type" value="Genomic_DNA"/>
</dbReference>
<accession>A0ABT5UQH8</accession>
<comment type="caution">
    <text evidence="2">The sequence shown here is derived from an EMBL/GenBank/DDBJ whole genome shotgun (WGS) entry which is preliminary data.</text>
</comment>
<organism evidence="2 3">
    <name type="scientific">Eubacterium limosum</name>
    <dbReference type="NCBI Taxonomy" id="1736"/>
    <lineage>
        <taxon>Bacteria</taxon>
        <taxon>Bacillati</taxon>
        <taxon>Bacillota</taxon>
        <taxon>Clostridia</taxon>
        <taxon>Eubacteriales</taxon>
        <taxon>Eubacteriaceae</taxon>
        <taxon>Eubacterium</taxon>
    </lineage>
</organism>
<dbReference type="Proteomes" id="UP001215087">
    <property type="component" value="Unassembled WGS sequence"/>
</dbReference>
<feature type="domain" description="Uroporphyrinogen decarboxylase (URO-D)" evidence="1">
    <location>
        <begin position="152"/>
        <end position="352"/>
    </location>
</feature>
<dbReference type="PANTHER" id="PTHR47099:SF1">
    <property type="entry name" value="METHYLCOBAMIDE:COM METHYLTRANSFERASE MTBA"/>
    <property type="match status" value="1"/>
</dbReference>
<protein>
    <submittedName>
        <fullName evidence="2">Uroporphyrinogen decarboxylase family protein</fullName>
    </submittedName>
</protein>
<dbReference type="PANTHER" id="PTHR47099">
    <property type="entry name" value="METHYLCOBAMIDE:COM METHYLTRANSFERASE MTBA"/>
    <property type="match status" value="1"/>
</dbReference>
<dbReference type="RefSeq" id="WP_227208333.1">
    <property type="nucleotide sequence ID" value="NZ_JAJCLO010000011.1"/>
</dbReference>
<dbReference type="InterPro" id="IPR000257">
    <property type="entry name" value="Uroporphyrinogen_deCOase"/>
</dbReference>
<proteinExistence type="predicted"/>
<keyword evidence="3" id="KW-1185">Reference proteome</keyword>
<evidence type="ECO:0000313" key="2">
    <source>
        <dbReference type="EMBL" id="MDE1471196.1"/>
    </source>
</evidence>
<dbReference type="InterPro" id="IPR038071">
    <property type="entry name" value="UROD/MetE-like_sf"/>
</dbReference>
<dbReference type="SUPFAM" id="SSF51726">
    <property type="entry name" value="UROD/MetE-like"/>
    <property type="match status" value="1"/>
</dbReference>
<dbReference type="InterPro" id="IPR052024">
    <property type="entry name" value="Methanogen_methyltrans"/>
</dbReference>
<sequence length="358" mass="41462">MNSRERVQMALHHERPDRAPINFRSTDIVAKNLGRYYGKTYDELLEYYQVDFREVIPPYTGPAFKKSADGTFYDEWGVRRRECITGHSRDLYVDLNPLGDVEDDDDMDKVRDYKWPTPDAYDYSVVERMCDQYEGYAVCGPGIHCEGYHGVFHQLTYLFGMENAMILLMSEEEMMQEAVRRVTDFWVGYYDRLLTAAKGKMDFIFYKDDMGTQNSLMINRDVFMTYFAPGLKELCDMADSHNATLIYHTCGSVMPLIPDFIDAGVRVLDPIQTSAKNMDIHILKEKFGDRLAFHGGMDTQRDLPNLKPDAIRELTKETLAVLGRDGGYFFSPSHRIQQDTPLENIDAMYDVALNWNEY</sequence>
<evidence type="ECO:0000259" key="1">
    <source>
        <dbReference type="Pfam" id="PF01208"/>
    </source>
</evidence>
<dbReference type="Pfam" id="PF01208">
    <property type="entry name" value="URO-D"/>
    <property type="match status" value="1"/>
</dbReference>
<dbReference type="Gene3D" id="3.20.20.210">
    <property type="match status" value="1"/>
</dbReference>
<name>A0ABT5UQH8_EUBLI</name>
<reference evidence="2 3" key="1">
    <citation type="submission" date="2023-02" db="EMBL/GenBank/DDBJ databases">
        <title>Comparative genome analysis of Eubacterium limosum species.</title>
        <authorList>
            <person name="Bak J.E."/>
        </authorList>
    </citation>
    <scope>NUCLEOTIDE SEQUENCE [LARGE SCALE GENOMIC DNA]</scope>
    <source>
        <strain evidence="2 3">KGMB01548</strain>
    </source>
</reference>
<evidence type="ECO:0000313" key="3">
    <source>
        <dbReference type="Proteomes" id="UP001215087"/>
    </source>
</evidence>
<gene>
    <name evidence="2" type="ORF">PTZ04_13145</name>
</gene>